<dbReference type="PANTHER" id="PTHR46386:SF13">
    <property type="entry name" value="RIKEN CDNA A630001G21 GENE"/>
    <property type="match status" value="1"/>
</dbReference>
<proteinExistence type="predicted"/>
<reference evidence="2" key="2">
    <citation type="submission" date="2025-09" db="UniProtKB">
        <authorList>
            <consortium name="Ensembl"/>
        </authorList>
    </citation>
    <scope>IDENTIFICATION</scope>
</reference>
<dbReference type="Proteomes" id="UP000694416">
    <property type="component" value="Unplaced"/>
</dbReference>
<dbReference type="Ensembl" id="ENSPTET00000058255.1">
    <property type="protein sequence ID" value="ENSPTEP00000043799.1"/>
    <property type="gene ID" value="ENSPTEG00000039809.1"/>
</dbReference>
<dbReference type="GO" id="GO:0005634">
    <property type="term" value="C:nucleus"/>
    <property type="evidence" value="ECO:0007669"/>
    <property type="project" value="InterPro"/>
</dbReference>
<dbReference type="AlphaFoldDB" id="A0A8C9M0S7"/>
<dbReference type="InterPro" id="IPR004865">
    <property type="entry name" value="HSR_dom"/>
</dbReference>
<feature type="domain" description="HSR" evidence="1">
    <location>
        <begin position="1"/>
        <end position="66"/>
    </location>
</feature>
<reference evidence="2" key="1">
    <citation type="submission" date="2025-08" db="UniProtKB">
        <authorList>
            <consortium name="Ensembl"/>
        </authorList>
    </citation>
    <scope>IDENTIFICATION</scope>
</reference>
<protein>
    <recommendedName>
        <fullName evidence="1">HSR domain-containing protein</fullName>
    </recommendedName>
</protein>
<dbReference type="InterPro" id="IPR043563">
    <property type="entry name" value="Sp110/Sp140/Sp140L-like"/>
</dbReference>
<accession>A0A8C9M0S7</accession>
<dbReference type="PANTHER" id="PTHR46386">
    <property type="entry name" value="NUCLEAR BODY PROTEIN SP140"/>
    <property type="match status" value="1"/>
</dbReference>
<sequence>MFAVVQKKEISCEIFVNHFKENKVEIANAITKPFPFLESLRDNSFITEKMYTVRWSKVAKLWVTAA</sequence>
<dbReference type="PROSITE" id="PS51414">
    <property type="entry name" value="HSR"/>
    <property type="match status" value="1"/>
</dbReference>
<evidence type="ECO:0000313" key="2">
    <source>
        <dbReference type="Ensembl" id="ENSPTEP00000043799.1"/>
    </source>
</evidence>
<keyword evidence="3" id="KW-1185">Reference proteome</keyword>
<organism evidence="2 3">
    <name type="scientific">Piliocolobus tephrosceles</name>
    <name type="common">Ugandan red Colobus</name>
    <dbReference type="NCBI Taxonomy" id="591936"/>
    <lineage>
        <taxon>Eukaryota</taxon>
        <taxon>Metazoa</taxon>
        <taxon>Chordata</taxon>
        <taxon>Craniata</taxon>
        <taxon>Vertebrata</taxon>
        <taxon>Euteleostomi</taxon>
        <taxon>Mammalia</taxon>
        <taxon>Eutheria</taxon>
        <taxon>Euarchontoglires</taxon>
        <taxon>Primates</taxon>
        <taxon>Haplorrhini</taxon>
        <taxon>Catarrhini</taxon>
        <taxon>Cercopithecidae</taxon>
        <taxon>Colobinae</taxon>
        <taxon>Piliocolobus</taxon>
    </lineage>
</organism>
<evidence type="ECO:0000313" key="3">
    <source>
        <dbReference type="Proteomes" id="UP000694416"/>
    </source>
</evidence>
<name>A0A8C9M0S7_9PRIM</name>
<dbReference type="GO" id="GO:0000981">
    <property type="term" value="F:DNA-binding transcription factor activity, RNA polymerase II-specific"/>
    <property type="evidence" value="ECO:0007669"/>
    <property type="project" value="TreeGrafter"/>
</dbReference>
<dbReference type="Pfam" id="PF03172">
    <property type="entry name" value="HSR"/>
    <property type="match status" value="1"/>
</dbReference>
<evidence type="ECO:0000259" key="1">
    <source>
        <dbReference type="PROSITE" id="PS51414"/>
    </source>
</evidence>